<gene>
    <name evidence="2" type="primary">KLB</name>
</gene>
<reference evidence="2" key="3">
    <citation type="submission" date="2025-09" db="UniProtKB">
        <authorList>
            <consortium name="Ensembl"/>
        </authorList>
    </citation>
    <scope>IDENTIFICATION</scope>
</reference>
<dbReference type="SUPFAM" id="SSF51445">
    <property type="entry name" value="(Trans)glycosidases"/>
    <property type="match status" value="2"/>
</dbReference>
<dbReference type="PRINTS" id="PR00131">
    <property type="entry name" value="GLHYDRLASE1"/>
</dbReference>
<dbReference type="Ensembl" id="ENSCJPT00005030674.1">
    <property type="protein sequence ID" value="ENSCJPP00005022386.1"/>
    <property type="gene ID" value="ENSCJPG00005017841.1"/>
</dbReference>
<evidence type="ECO:0000313" key="2">
    <source>
        <dbReference type="Ensembl" id="ENSCJPP00005022386.1"/>
    </source>
</evidence>
<organism evidence="2 3">
    <name type="scientific">Coturnix japonica</name>
    <name type="common">Japanese quail</name>
    <name type="synonym">Coturnix coturnix japonica</name>
    <dbReference type="NCBI Taxonomy" id="93934"/>
    <lineage>
        <taxon>Eukaryota</taxon>
        <taxon>Metazoa</taxon>
        <taxon>Chordata</taxon>
        <taxon>Craniata</taxon>
        <taxon>Vertebrata</taxon>
        <taxon>Euteleostomi</taxon>
        <taxon>Archelosauria</taxon>
        <taxon>Archosauria</taxon>
        <taxon>Dinosauria</taxon>
        <taxon>Saurischia</taxon>
        <taxon>Theropoda</taxon>
        <taxon>Coelurosauria</taxon>
        <taxon>Aves</taxon>
        <taxon>Neognathae</taxon>
        <taxon>Galloanserae</taxon>
        <taxon>Galliformes</taxon>
        <taxon>Phasianidae</taxon>
        <taxon>Perdicinae</taxon>
        <taxon>Coturnix</taxon>
    </lineage>
</organism>
<dbReference type="Proteomes" id="UP000694412">
    <property type="component" value="Chromosome 4"/>
</dbReference>
<proteinExistence type="inferred from homology"/>
<reference evidence="2" key="2">
    <citation type="submission" date="2025-08" db="UniProtKB">
        <authorList>
            <consortium name="Ensembl"/>
        </authorList>
    </citation>
    <scope>IDENTIFICATION</scope>
</reference>
<evidence type="ECO:0000313" key="3">
    <source>
        <dbReference type="Proteomes" id="UP000694412"/>
    </source>
</evidence>
<name>A0A8C2U7C2_COTJA</name>
<evidence type="ECO:0000256" key="1">
    <source>
        <dbReference type="RuleBase" id="RU003690"/>
    </source>
</evidence>
<sequence length="160" mass="18776">MQFLWGVGTGAFQVEGSWRKDKRGPSVWDRFIHTELRDTERANVSSDSYTLLDKDLSALGFLGVTFYQFSISWSSCYFPIVLNTWLMNVNFSYAAIKYDNIDVFGYTAWSLLDGFEWQHAYKIRRGLFYVDFRSEQKERIPKSSALYYKQIIQENGEEAH</sequence>
<dbReference type="InterPro" id="IPR017853">
    <property type="entry name" value="GH"/>
</dbReference>
<dbReference type="GO" id="GO:0004553">
    <property type="term" value="F:hydrolase activity, hydrolyzing O-glycosyl compounds"/>
    <property type="evidence" value="ECO:0007669"/>
    <property type="project" value="InterPro"/>
</dbReference>
<comment type="similarity">
    <text evidence="1">Belongs to the glycosyl hydrolase 1 family.</text>
</comment>
<dbReference type="AlphaFoldDB" id="A0A8C2U7C2"/>
<dbReference type="InterPro" id="IPR033132">
    <property type="entry name" value="GH_1_N_CS"/>
</dbReference>
<dbReference type="PANTHER" id="PTHR10353:SF68">
    <property type="entry name" value="BETA-KLOTHO"/>
    <property type="match status" value="1"/>
</dbReference>
<dbReference type="PROSITE" id="PS00653">
    <property type="entry name" value="GLYCOSYL_HYDROL_F1_2"/>
    <property type="match status" value="1"/>
</dbReference>
<dbReference type="GeneTree" id="ENSGT00940000157489"/>
<protein>
    <submittedName>
        <fullName evidence="2">Klotho beta</fullName>
    </submittedName>
</protein>
<dbReference type="InterPro" id="IPR001360">
    <property type="entry name" value="Glyco_hydro_1"/>
</dbReference>
<keyword evidence="3" id="KW-1185">Reference proteome</keyword>
<dbReference type="GO" id="GO:0005975">
    <property type="term" value="P:carbohydrate metabolic process"/>
    <property type="evidence" value="ECO:0007669"/>
    <property type="project" value="InterPro"/>
</dbReference>
<dbReference type="Gene3D" id="3.20.20.80">
    <property type="entry name" value="Glycosidases"/>
    <property type="match status" value="2"/>
</dbReference>
<accession>A0A8C2U7C2</accession>
<dbReference type="Pfam" id="PF00232">
    <property type="entry name" value="Glyco_hydro_1"/>
    <property type="match status" value="2"/>
</dbReference>
<dbReference type="PANTHER" id="PTHR10353">
    <property type="entry name" value="GLYCOSYL HYDROLASE"/>
    <property type="match status" value="1"/>
</dbReference>
<reference evidence="2" key="1">
    <citation type="submission" date="2015-11" db="EMBL/GenBank/DDBJ databases">
        <authorList>
            <consortium name="International Coturnix japonica Genome Analysis Consortium"/>
            <person name="Warren W."/>
            <person name="Burt D.W."/>
            <person name="Antin P.B."/>
            <person name="Lanford R."/>
            <person name="Gros J."/>
            <person name="Wilson R.K."/>
        </authorList>
    </citation>
    <scope>NUCLEOTIDE SEQUENCE [LARGE SCALE GENOMIC DNA]</scope>
</reference>